<reference evidence="1" key="1">
    <citation type="journal article" date="2012" name="J. Bacteriol.">
        <title>Genome sequences of type strains of seven species of the marine bacterium Pseudoalteromonas.</title>
        <authorList>
            <person name="Xie B.B."/>
            <person name="Shu Y.L."/>
            <person name="Qin Q.L."/>
            <person name="Rong J.C."/>
            <person name="Zhang X.Y."/>
            <person name="Chen X.L."/>
            <person name="Shi M."/>
            <person name="He H.L."/>
            <person name="Zhou B.C."/>
            <person name="Zhang Y.Z."/>
        </authorList>
    </citation>
    <scope>NUCLEOTIDE SEQUENCE</scope>
    <source>
        <strain evidence="1">DSM 8771</strain>
    </source>
</reference>
<reference evidence="1" key="2">
    <citation type="submission" date="2015-03" db="EMBL/GenBank/DDBJ databases">
        <title>Genome sequence of Pseudoalteromonas citrea.</title>
        <authorList>
            <person name="Xie B.-B."/>
            <person name="Rong J.-C."/>
            <person name="Qin Q.-L."/>
            <person name="Zhang Y.-Z."/>
        </authorList>
    </citation>
    <scope>NUCLEOTIDE SEQUENCE</scope>
    <source>
        <strain evidence="1">DSM 8771</strain>
    </source>
</reference>
<proteinExistence type="predicted"/>
<organism evidence="1 2">
    <name type="scientific">Pseudoalteromonas citrea</name>
    <dbReference type="NCBI Taxonomy" id="43655"/>
    <lineage>
        <taxon>Bacteria</taxon>
        <taxon>Pseudomonadati</taxon>
        <taxon>Pseudomonadota</taxon>
        <taxon>Gammaproteobacteria</taxon>
        <taxon>Alteromonadales</taxon>
        <taxon>Pseudoalteromonadaceae</taxon>
        <taxon>Pseudoalteromonas</taxon>
    </lineage>
</organism>
<evidence type="ECO:0000313" key="2">
    <source>
        <dbReference type="Proteomes" id="UP000016487"/>
    </source>
</evidence>
<gene>
    <name evidence="1" type="ORF">PCIT_b0801</name>
</gene>
<comment type="caution">
    <text evidence="1">The sequence shown here is derived from an EMBL/GenBank/DDBJ whole genome shotgun (WGS) entry which is preliminary data.</text>
</comment>
<protein>
    <submittedName>
        <fullName evidence="1">Uncharacterized protein</fullName>
    </submittedName>
</protein>
<dbReference type="EMBL" id="AHBZ03000027">
    <property type="protein sequence ID" value="KAF7764745.1"/>
    <property type="molecule type" value="Genomic_DNA"/>
</dbReference>
<name>A0AAD4FQ39_9GAMM</name>
<sequence length="40" mass="4657">MIDLKITMPKWLQIFIITTDKKQNNASPEKNRRVDGVIVT</sequence>
<evidence type="ECO:0000313" key="1">
    <source>
        <dbReference type="EMBL" id="KAF7764745.1"/>
    </source>
</evidence>
<accession>A0AAD4FQ39</accession>
<dbReference type="AlphaFoldDB" id="A0AAD4FQ39"/>
<dbReference type="Proteomes" id="UP000016487">
    <property type="component" value="Unassembled WGS sequence"/>
</dbReference>